<dbReference type="Pfam" id="PF22936">
    <property type="entry name" value="Pol_BBD"/>
    <property type="match status" value="1"/>
</dbReference>
<feature type="domain" description="CCHC-type" evidence="2">
    <location>
        <begin position="32"/>
        <end position="47"/>
    </location>
</feature>
<dbReference type="PROSITE" id="PS50158">
    <property type="entry name" value="ZF_CCHC"/>
    <property type="match status" value="1"/>
</dbReference>
<protein>
    <submittedName>
        <fullName evidence="4">Uncharacterized protein LOC113788224</fullName>
    </submittedName>
</protein>
<sequence>MSLSTRFGKLEEYEIKLGRKKGVSTLSQNFTCFECGKQGHIKAECPNIIKKNALKKKEFKKAYKAREDNEVNSSSELENDECANVSLMASHQSDEEEEVCKKSTSSMWYFDSGCSKHMTGDKTKFSTLTLESKGYVIYRENNNGKILGIVKVGAALSPSIEDVLYVEGLNHNLNSISQLCDKCYKIAFNKDK</sequence>
<dbReference type="GO" id="GO:0003676">
    <property type="term" value="F:nucleic acid binding"/>
    <property type="evidence" value="ECO:0007669"/>
    <property type="project" value="InterPro"/>
</dbReference>
<dbReference type="RefSeq" id="XP_027193549.1">
    <property type="nucleotide sequence ID" value="XM_027337748.1"/>
</dbReference>
<keyword evidence="1" id="KW-0863">Zinc-finger</keyword>
<accession>A0A3Q7XIE0</accession>
<evidence type="ECO:0000313" key="4">
    <source>
        <dbReference type="RefSeq" id="XP_027193549.1"/>
    </source>
</evidence>
<gene>
    <name evidence="4" type="primary">LOC113788224</name>
</gene>
<evidence type="ECO:0000259" key="2">
    <source>
        <dbReference type="PROSITE" id="PS50158"/>
    </source>
</evidence>
<reference evidence="4" key="1">
    <citation type="submission" date="2025-08" db="UniProtKB">
        <authorList>
            <consortium name="RefSeq"/>
        </authorList>
    </citation>
    <scope>IDENTIFICATION</scope>
    <source>
        <tissue evidence="4">Etiolated seedlings</tissue>
    </source>
</reference>
<dbReference type="PANTHER" id="PTHR47592">
    <property type="entry name" value="PBF68 PROTEIN"/>
    <property type="match status" value="1"/>
</dbReference>
<dbReference type="InterPro" id="IPR054722">
    <property type="entry name" value="PolX-like_BBD"/>
</dbReference>
<dbReference type="Gene3D" id="4.10.60.10">
    <property type="entry name" value="Zinc finger, CCHC-type"/>
    <property type="match status" value="1"/>
</dbReference>
<dbReference type="InterPro" id="IPR001878">
    <property type="entry name" value="Znf_CCHC"/>
</dbReference>
<organism evidence="3 4">
    <name type="scientific">Cicer arietinum</name>
    <name type="common">Chickpea</name>
    <name type="synonym">Garbanzo</name>
    <dbReference type="NCBI Taxonomy" id="3827"/>
    <lineage>
        <taxon>Eukaryota</taxon>
        <taxon>Viridiplantae</taxon>
        <taxon>Streptophyta</taxon>
        <taxon>Embryophyta</taxon>
        <taxon>Tracheophyta</taxon>
        <taxon>Spermatophyta</taxon>
        <taxon>Magnoliopsida</taxon>
        <taxon>eudicotyledons</taxon>
        <taxon>Gunneridae</taxon>
        <taxon>Pentapetalae</taxon>
        <taxon>rosids</taxon>
        <taxon>fabids</taxon>
        <taxon>Fabales</taxon>
        <taxon>Fabaceae</taxon>
        <taxon>Papilionoideae</taxon>
        <taxon>50 kb inversion clade</taxon>
        <taxon>NPAAA clade</taxon>
        <taxon>Hologalegina</taxon>
        <taxon>IRL clade</taxon>
        <taxon>Cicereae</taxon>
        <taxon>Cicer</taxon>
    </lineage>
</organism>
<keyword evidence="1" id="KW-0479">Metal-binding</keyword>
<dbReference type="PANTHER" id="PTHR47592:SF27">
    <property type="entry name" value="OS08G0421700 PROTEIN"/>
    <property type="match status" value="1"/>
</dbReference>
<dbReference type="AlphaFoldDB" id="A0A3Q7XIE0"/>
<dbReference type="InterPro" id="IPR036875">
    <property type="entry name" value="Znf_CCHC_sf"/>
</dbReference>
<evidence type="ECO:0000313" key="3">
    <source>
        <dbReference type="Proteomes" id="UP000087171"/>
    </source>
</evidence>
<dbReference type="PaxDb" id="3827-XP_004513285.1"/>
<dbReference type="OrthoDB" id="1932348at2759"/>
<dbReference type="GO" id="GO:0008270">
    <property type="term" value="F:zinc ion binding"/>
    <property type="evidence" value="ECO:0007669"/>
    <property type="project" value="UniProtKB-KW"/>
</dbReference>
<dbReference type="Pfam" id="PF00098">
    <property type="entry name" value="zf-CCHC"/>
    <property type="match status" value="1"/>
</dbReference>
<keyword evidence="1" id="KW-0862">Zinc</keyword>
<dbReference type="SUPFAM" id="SSF57756">
    <property type="entry name" value="Retrovirus zinc finger-like domains"/>
    <property type="match status" value="1"/>
</dbReference>
<evidence type="ECO:0000256" key="1">
    <source>
        <dbReference type="PROSITE-ProRule" id="PRU00047"/>
    </source>
</evidence>
<proteinExistence type="predicted"/>
<dbReference type="SMART" id="SM00343">
    <property type="entry name" value="ZnF_C2HC"/>
    <property type="match status" value="1"/>
</dbReference>
<keyword evidence="3" id="KW-1185">Reference proteome</keyword>
<dbReference type="Proteomes" id="UP000087171">
    <property type="component" value="Unplaced"/>
</dbReference>
<name>A0A3Q7XIE0_CICAR</name>